<name>I3IK19_9BACT</name>
<keyword evidence="2" id="KW-1185">Reference proteome</keyword>
<sequence>MFILSDGKIHRGKRLKQRGLGMHHDVYVFVRMCISKLMDDACDILRDIHKKHIRV</sequence>
<accession>I3IK19</accession>
<evidence type="ECO:0000313" key="1">
    <source>
        <dbReference type="EMBL" id="GAB62064.1"/>
    </source>
</evidence>
<dbReference type="Proteomes" id="UP000002985">
    <property type="component" value="Unassembled WGS sequence"/>
</dbReference>
<protein>
    <submittedName>
        <fullName evidence="1">Uncharacterized protein</fullName>
    </submittedName>
</protein>
<comment type="caution">
    <text evidence="1">The sequence shown here is derived from an EMBL/GenBank/DDBJ whole genome shotgun (WGS) entry which is preliminary data.</text>
</comment>
<dbReference type="EMBL" id="BAFH01000003">
    <property type="protein sequence ID" value="GAB62064.1"/>
    <property type="molecule type" value="Genomic_DNA"/>
</dbReference>
<organism evidence="1 2">
    <name type="scientific">Candidatus Jettenia caeni</name>
    <dbReference type="NCBI Taxonomy" id="247490"/>
    <lineage>
        <taxon>Bacteria</taxon>
        <taxon>Pseudomonadati</taxon>
        <taxon>Planctomycetota</taxon>
        <taxon>Candidatus Brocadiia</taxon>
        <taxon>Candidatus Brocadiales</taxon>
        <taxon>Candidatus Brocadiaceae</taxon>
        <taxon>Candidatus Jettenia</taxon>
    </lineage>
</organism>
<dbReference type="STRING" id="247490.KSU1_C0468"/>
<proteinExistence type="predicted"/>
<evidence type="ECO:0000313" key="2">
    <source>
        <dbReference type="Proteomes" id="UP000002985"/>
    </source>
</evidence>
<gene>
    <name evidence="1" type="ORF">KSU1_C0468</name>
</gene>
<dbReference type="AlphaFoldDB" id="I3IK19"/>
<reference evidence="1 2" key="1">
    <citation type="journal article" date="2012" name="FEBS Lett.">
        <title>Anammox organism KSU-1 expresses a NirK-type copper-containing nitrite reductase instead of a NirS-type with cytochrome cd1.</title>
        <authorList>
            <person name="Hira D."/>
            <person name="Toh H."/>
            <person name="Migita C.T."/>
            <person name="Okubo H."/>
            <person name="Nishiyama T."/>
            <person name="Hattori M."/>
            <person name="Furukawa K."/>
            <person name="Fujii T."/>
        </authorList>
    </citation>
    <scope>NUCLEOTIDE SEQUENCE [LARGE SCALE GENOMIC DNA]</scope>
</reference>